<proteinExistence type="inferred from homology"/>
<dbReference type="AlphaFoldDB" id="A0A2U1PTL2"/>
<keyword evidence="3 6" id="KW-0713">Self-incompatibility</keyword>
<accession>A0A2U1PTL2</accession>
<dbReference type="EMBL" id="PKPP01000755">
    <property type="protein sequence ID" value="PWA89047.1"/>
    <property type="molecule type" value="Genomic_DNA"/>
</dbReference>
<evidence type="ECO:0000256" key="2">
    <source>
        <dbReference type="ARBA" id="ARBA00005581"/>
    </source>
</evidence>
<evidence type="ECO:0000313" key="8">
    <source>
        <dbReference type="Proteomes" id="UP000245207"/>
    </source>
</evidence>
<evidence type="ECO:0000313" key="7">
    <source>
        <dbReference type="EMBL" id="PWA89047.1"/>
    </source>
</evidence>
<organism evidence="7 8">
    <name type="scientific">Artemisia annua</name>
    <name type="common">Sweet wormwood</name>
    <dbReference type="NCBI Taxonomy" id="35608"/>
    <lineage>
        <taxon>Eukaryota</taxon>
        <taxon>Viridiplantae</taxon>
        <taxon>Streptophyta</taxon>
        <taxon>Embryophyta</taxon>
        <taxon>Tracheophyta</taxon>
        <taxon>Spermatophyta</taxon>
        <taxon>Magnoliopsida</taxon>
        <taxon>eudicotyledons</taxon>
        <taxon>Gunneridae</taxon>
        <taxon>Pentapetalae</taxon>
        <taxon>asterids</taxon>
        <taxon>campanulids</taxon>
        <taxon>Asterales</taxon>
        <taxon>Asteraceae</taxon>
        <taxon>Asteroideae</taxon>
        <taxon>Anthemideae</taxon>
        <taxon>Artemisiinae</taxon>
        <taxon>Artemisia</taxon>
    </lineage>
</organism>
<keyword evidence="4 6" id="KW-0964">Secreted</keyword>
<evidence type="ECO:0000256" key="3">
    <source>
        <dbReference type="ARBA" id="ARBA00022471"/>
    </source>
</evidence>
<keyword evidence="5 6" id="KW-0732">Signal</keyword>
<dbReference type="InterPro" id="IPR010264">
    <property type="entry name" value="Self-incomp_S1"/>
</dbReference>
<name>A0A2U1PTL2_ARTAN</name>
<feature type="signal peptide" evidence="6">
    <location>
        <begin position="1"/>
        <end position="17"/>
    </location>
</feature>
<dbReference type="PANTHER" id="PTHR31232:SF172">
    <property type="entry name" value="S-PROTEIN HOMOLOG"/>
    <property type="match status" value="1"/>
</dbReference>
<evidence type="ECO:0000256" key="6">
    <source>
        <dbReference type="RuleBase" id="RU367044"/>
    </source>
</evidence>
<dbReference type="GO" id="GO:0060320">
    <property type="term" value="P:rejection of self pollen"/>
    <property type="evidence" value="ECO:0007669"/>
    <property type="project" value="UniProtKB-KW"/>
</dbReference>
<protein>
    <recommendedName>
        <fullName evidence="6">S-protein homolog</fullName>
    </recommendedName>
</protein>
<feature type="chain" id="PRO_5025079852" description="S-protein homolog" evidence="6">
    <location>
        <begin position="18"/>
        <end position="150"/>
    </location>
</feature>
<evidence type="ECO:0000256" key="5">
    <source>
        <dbReference type="ARBA" id="ARBA00022729"/>
    </source>
</evidence>
<comment type="similarity">
    <text evidence="2 6">Belongs to the plant self-incompatibility (S1) protein family.</text>
</comment>
<gene>
    <name evidence="7" type="ORF">CTI12_AA115110</name>
</gene>
<keyword evidence="8" id="KW-1185">Reference proteome</keyword>
<sequence>MKTLNFLLLCLILTTNASSIAKTPIGSAKKFCIATHWTVYIYNLMNEPFTIHIKSRNDDLGSHTLGVNENENWGFCENFWGTTLFWVDIFFNGTWKTSWHAWDHIVGLQYGSGHGDHRILVWLVKEDGIYVGKSLPPFPVDGWTKLYNWP</sequence>
<comment type="caution">
    <text evidence="7">The sequence shown here is derived from an EMBL/GenBank/DDBJ whole genome shotgun (WGS) entry which is preliminary data.</text>
</comment>
<dbReference type="Pfam" id="PF05938">
    <property type="entry name" value="Self-incomp_S1"/>
    <property type="match status" value="1"/>
</dbReference>
<reference evidence="7 8" key="1">
    <citation type="journal article" date="2018" name="Mol. Plant">
        <title>The genome of Artemisia annua provides insight into the evolution of Asteraceae family and artemisinin biosynthesis.</title>
        <authorList>
            <person name="Shen Q."/>
            <person name="Zhang L."/>
            <person name="Liao Z."/>
            <person name="Wang S."/>
            <person name="Yan T."/>
            <person name="Shi P."/>
            <person name="Liu M."/>
            <person name="Fu X."/>
            <person name="Pan Q."/>
            <person name="Wang Y."/>
            <person name="Lv Z."/>
            <person name="Lu X."/>
            <person name="Zhang F."/>
            <person name="Jiang W."/>
            <person name="Ma Y."/>
            <person name="Chen M."/>
            <person name="Hao X."/>
            <person name="Li L."/>
            <person name="Tang Y."/>
            <person name="Lv G."/>
            <person name="Zhou Y."/>
            <person name="Sun X."/>
            <person name="Brodelius P.E."/>
            <person name="Rose J.K.C."/>
            <person name="Tang K."/>
        </authorList>
    </citation>
    <scope>NUCLEOTIDE SEQUENCE [LARGE SCALE GENOMIC DNA]</scope>
    <source>
        <strain evidence="8">cv. Huhao1</strain>
        <tissue evidence="7">Leaf</tissue>
    </source>
</reference>
<evidence type="ECO:0000256" key="1">
    <source>
        <dbReference type="ARBA" id="ARBA00004613"/>
    </source>
</evidence>
<dbReference type="Proteomes" id="UP000245207">
    <property type="component" value="Unassembled WGS sequence"/>
</dbReference>
<dbReference type="OrthoDB" id="1938697at2759"/>
<dbReference type="GO" id="GO:0005576">
    <property type="term" value="C:extracellular region"/>
    <property type="evidence" value="ECO:0007669"/>
    <property type="project" value="UniProtKB-SubCell"/>
</dbReference>
<dbReference type="PANTHER" id="PTHR31232">
    <property type="match status" value="1"/>
</dbReference>
<evidence type="ECO:0000256" key="4">
    <source>
        <dbReference type="ARBA" id="ARBA00022525"/>
    </source>
</evidence>
<comment type="subcellular location">
    <subcellularLocation>
        <location evidence="1 6">Secreted</location>
    </subcellularLocation>
</comment>